<comment type="caution">
    <text evidence="1">The sequence shown here is derived from an EMBL/GenBank/DDBJ whole genome shotgun (WGS) entry which is preliminary data.</text>
</comment>
<dbReference type="AlphaFoldDB" id="A0A232FI19"/>
<evidence type="ECO:0000313" key="1">
    <source>
        <dbReference type="EMBL" id="OXU30396.1"/>
    </source>
</evidence>
<feature type="non-terminal residue" evidence="1">
    <location>
        <position position="148"/>
    </location>
</feature>
<evidence type="ECO:0000313" key="2">
    <source>
        <dbReference type="Proteomes" id="UP000215335"/>
    </source>
</evidence>
<organism evidence="1 2">
    <name type="scientific">Trichomalopsis sarcophagae</name>
    <dbReference type="NCBI Taxonomy" id="543379"/>
    <lineage>
        <taxon>Eukaryota</taxon>
        <taxon>Metazoa</taxon>
        <taxon>Ecdysozoa</taxon>
        <taxon>Arthropoda</taxon>
        <taxon>Hexapoda</taxon>
        <taxon>Insecta</taxon>
        <taxon>Pterygota</taxon>
        <taxon>Neoptera</taxon>
        <taxon>Endopterygota</taxon>
        <taxon>Hymenoptera</taxon>
        <taxon>Apocrita</taxon>
        <taxon>Proctotrupomorpha</taxon>
        <taxon>Chalcidoidea</taxon>
        <taxon>Pteromalidae</taxon>
        <taxon>Pteromalinae</taxon>
        <taxon>Trichomalopsis</taxon>
    </lineage>
</organism>
<name>A0A232FI19_9HYME</name>
<dbReference type="Proteomes" id="UP000215335">
    <property type="component" value="Unassembled WGS sequence"/>
</dbReference>
<protein>
    <submittedName>
        <fullName evidence="1">Uncharacterized protein</fullName>
    </submittedName>
</protein>
<dbReference type="EMBL" id="NNAY01000164">
    <property type="protein sequence ID" value="OXU30396.1"/>
    <property type="molecule type" value="Genomic_DNA"/>
</dbReference>
<proteinExistence type="predicted"/>
<keyword evidence="2" id="KW-1185">Reference proteome</keyword>
<accession>A0A232FI19</accession>
<reference evidence="1 2" key="1">
    <citation type="journal article" date="2017" name="Curr. Biol.">
        <title>The Evolution of Venom by Co-option of Single-Copy Genes.</title>
        <authorList>
            <person name="Martinson E.O."/>
            <person name="Mrinalini"/>
            <person name="Kelkar Y.D."/>
            <person name="Chang C.H."/>
            <person name="Werren J.H."/>
        </authorList>
    </citation>
    <scope>NUCLEOTIDE SEQUENCE [LARGE SCALE GENOMIC DNA]</scope>
    <source>
        <strain evidence="1 2">Alberta</strain>
        <tissue evidence="1">Whole body</tissue>
    </source>
</reference>
<sequence>MTTLGCLAYAEASTADPSEHCCAECICASCLSSVVPLSRGLMRVGGMPRPGNRRAYMPSKALLLFGEYGSVKSPRYELLRKLSFMNILDHYDVKTQSYTNVIGSLVTTVDSSVRHPMVTLPQTRKVSVRMFGSGDAMSHIGTESTLLW</sequence>
<gene>
    <name evidence="1" type="ORF">TSAR_005690</name>
</gene>